<dbReference type="SUPFAM" id="SSF52540">
    <property type="entry name" value="P-loop containing nucleoside triphosphate hydrolases"/>
    <property type="match status" value="1"/>
</dbReference>
<organism evidence="2 3">
    <name type="scientific">Pseudomaricurvus hydrocarbonicus</name>
    <dbReference type="NCBI Taxonomy" id="1470433"/>
    <lineage>
        <taxon>Bacteria</taxon>
        <taxon>Pseudomonadati</taxon>
        <taxon>Pseudomonadota</taxon>
        <taxon>Gammaproteobacteria</taxon>
        <taxon>Cellvibrionales</taxon>
        <taxon>Cellvibrionaceae</taxon>
        <taxon>Pseudomaricurvus</taxon>
    </lineage>
</organism>
<dbReference type="RefSeq" id="WP_167189287.1">
    <property type="nucleotide sequence ID" value="NZ_JAAONZ010000014.1"/>
</dbReference>
<dbReference type="PANTHER" id="PTHR43384">
    <property type="entry name" value="SEPTUM SITE-DETERMINING PROTEIN MIND HOMOLOG, CHLOROPLASTIC-RELATED"/>
    <property type="match status" value="1"/>
</dbReference>
<dbReference type="GO" id="GO:0005829">
    <property type="term" value="C:cytosol"/>
    <property type="evidence" value="ECO:0007669"/>
    <property type="project" value="TreeGrafter"/>
</dbReference>
<dbReference type="Gene3D" id="3.40.50.2300">
    <property type="match status" value="1"/>
</dbReference>
<gene>
    <name evidence="2" type="ORF">G8770_16490</name>
</gene>
<name>A0A9E5MMU9_9GAMM</name>
<dbReference type="SUPFAM" id="SSF52172">
    <property type="entry name" value="CheY-like"/>
    <property type="match status" value="1"/>
</dbReference>
<dbReference type="EMBL" id="JAAONZ010000014">
    <property type="protein sequence ID" value="NHO67148.1"/>
    <property type="molecule type" value="Genomic_DNA"/>
</dbReference>
<protein>
    <submittedName>
        <fullName evidence="2">AAA family ATPase</fullName>
    </submittedName>
</protein>
<keyword evidence="3" id="KW-1185">Reference proteome</keyword>
<dbReference type="InterPro" id="IPR011006">
    <property type="entry name" value="CheY-like_superfamily"/>
</dbReference>
<dbReference type="AlphaFoldDB" id="A0A9E5MMU9"/>
<dbReference type="PANTHER" id="PTHR43384:SF13">
    <property type="entry name" value="SLR0110 PROTEIN"/>
    <property type="match status" value="1"/>
</dbReference>
<reference evidence="2" key="1">
    <citation type="submission" date="2020-03" db="EMBL/GenBank/DDBJ databases">
        <authorList>
            <person name="Guo F."/>
        </authorList>
    </citation>
    <scope>NUCLEOTIDE SEQUENCE</scope>
    <source>
        <strain evidence="2">JCM 30134</strain>
    </source>
</reference>
<evidence type="ECO:0000313" key="2">
    <source>
        <dbReference type="EMBL" id="NHO67148.1"/>
    </source>
</evidence>
<dbReference type="GO" id="GO:0009898">
    <property type="term" value="C:cytoplasmic side of plasma membrane"/>
    <property type="evidence" value="ECO:0007669"/>
    <property type="project" value="TreeGrafter"/>
</dbReference>
<feature type="domain" description="AAA" evidence="1">
    <location>
        <begin position="152"/>
        <end position="313"/>
    </location>
</feature>
<dbReference type="Gene3D" id="3.40.50.300">
    <property type="entry name" value="P-loop containing nucleotide triphosphate hydrolases"/>
    <property type="match status" value="1"/>
</dbReference>
<dbReference type="InterPro" id="IPR050625">
    <property type="entry name" value="ParA/MinD_ATPase"/>
</dbReference>
<proteinExistence type="predicted"/>
<accession>A0A9E5MMU9</accession>
<evidence type="ECO:0000259" key="1">
    <source>
        <dbReference type="Pfam" id="PF13614"/>
    </source>
</evidence>
<dbReference type="Proteomes" id="UP000787472">
    <property type="component" value="Unassembled WGS sequence"/>
</dbReference>
<comment type="caution">
    <text evidence="2">The sequence shown here is derived from an EMBL/GenBank/DDBJ whole genome shotgun (WGS) entry which is preliminary data.</text>
</comment>
<dbReference type="Pfam" id="PF13614">
    <property type="entry name" value="AAA_31"/>
    <property type="match status" value="1"/>
</dbReference>
<evidence type="ECO:0000313" key="3">
    <source>
        <dbReference type="Proteomes" id="UP000787472"/>
    </source>
</evidence>
<dbReference type="InterPro" id="IPR027417">
    <property type="entry name" value="P-loop_NTPase"/>
</dbReference>
<dbReference type="GO" id="GO:0051782">
    <property type="term" value="P:negative regulation of cell division"/>
    <property type="evidence" value="ECO:0007669"/>
    <property type="project" value="TreeGrafter"/>
</dbReference>
<dbReference type="GO" id="GO:0016887">
    <property type="term" value="F:ATP hydrolysis activity"/>
    <property type="evidence" value="ECO:0007669"/>
    <property type="project" value="TreeGrafter"/>
</dbReference>
<dbReference type="InterPro" id="IPR025669">
    <property type="entry name" value="AAA_dom"/>
</dbReference>
<sequence length="411" mass="45325">MQMEHHLSHEHASRPFVEKGRRDTHVLIASRDRKGVDELSQMIGSAAGFRLSQRHIINGDINPLLGASIIPDILIFKVSSRWREELQQLPAYLSSSNLETIIVSDSEEKDCMRMAIQIGARDYISPPLSSGELIESIRRLRSEMGTIIRKGKLISCINAKGGCGSTFIASNIAHIMASASKLNTVVMDLDLQFGTLCHYLNLEPKRGLVEAINNIDSLDEIALQAYLLKHHSGLKVLETNPLGIALAEDIPESKLGQLMDLLLACHDTVVVDLPRQIDLLTSTVLERSDHILLTVQQDISALRDAVRLISILRQDLGIANEHINVVVNRYNKRSNITLSDIEKALKVNQCLLIPNDFSNVHQSVESGIPLYDGNRGAAAIKAMIALESQLLGQTTKSKGLFNKLSAYLKGA</sequence>
<dbReference type="GO" id="GO:0005524">
    <property type="term" value="F:ATP binding"/>
    <property type="evidence" value="ECO:0007669"/>
    <property type="project" value="TreeGrafter"/>
</dbReference>